<evidence type="ECO:0000313" key="3">
    <source>
        <dbReference type="Proteomes" id="UP000694480"/>
    </source>
</evidence>
<feature type="transmembrane region" description="Helical" evidence="1">
    <location>
        <begin position="156"/>
        <end position="179"/>
    </location>
</feature>
<gene>
    <name evidence="2" type="ORF">IC612_03715</name>
</gene>
<proteinExistence type="predicted"/>
<evidence type="ECO:0000256" key="1">
    <source>
        <dbReference type="SAM" id="Phobius"/>
    </source>
</evidence>
<dbReference type="RefSeq" id="WP_194738825.1">
    <property type="nucleotide sequence ID" value="NZ_JADKYY010000003.1"/>
</dbReference>
<keyword evidence="3" id="KW-1185">Reference proteome</keyword>
<feature type="transmembrane region" description="Helical" evidence="1">
    <location>
        <begin position="92"/>
        <end position="114"/>
    </location>
</feature>
<feature type="transmembrane region" description="Helical" evidence="1">
    <location>
        <begin position="191"/>
        <end position="212"/>
    </location>
</feature>
<keyword evidence="1" id="KW-1133">Transmembrane helix</keyword>
<protein>
    <submittedName>
        <fullName evidence="2">DUF4271 domain-containing protein</fullName>
    </submittedName>
</protein>
<dbReference type="EMBL" id="JADKYY010000003">
    <property type="protein sequence ID" value="MBF5026902.1"/>
    <property type="molecule type" value="Genomic_DNA"/>
</dbReference>
<dbReference type="InterPro" id="IPR025367">
    <property type="entry name" value="DUF4271"/>
</dbReference>
<feature type="transmembrane region" description="Helical" evidence="1">
    <location>
        <begin position="126"/>
        <end position="150"/>
    </location>
</feature>
<dbReference type="Proteomes" id="UP000694480">
    <property type="component" value="Unassembled WGS sequence"/>
</dbReference>
<accession>A0A931E8F1</accession>
<sequence>MLRIVENTDWVVGIILGSVLLYILVLHVLQRQPNVLKFLNQDFQDSGNIFPSFLLVSTVFIVLLSTLTYNFVPSVPRWVSQVGVAGFEPTRFGYTLLVVSVFYFVKFFLTFFFFSSVDILKGWGKMYFLCLKYYFVLGLVLIVLLFFVFFTSVDHFLLLQLFFYGAGLSLFFKVIYFLLHPGRILPQEWYYKILYICTLQFVPYIVLGKLLFI</sequence>
<keyword evidence="1" id="KW-0472">Membrane</keyword>
<evidence type="ECO:0000313" key="2">
    <source>
        <dbReference type="EMBL" id="MBF5026902.1"/>
    </source>
</evidence>
<dbReference type="AlphaFoldDB" id="A0A931E8F1"/>
<name>A0A931E8F1_9FLAO</name>
<keyword evidence="1" id="KW-0812">Transmembrane</keyword>
<organism evidence="2 3">
    <name type="scientific">Planobacterium oryzisoli</name>
    <dbReference type="NCBI Taxonomy" id="2771435"/>
    <lineage>
        <taxon>Bacteria</taxon>
        <taxon>Pseudomonadati</taxon>
        <taxon>Bacteroidota</taxon>
        <taxon>Flavobacteriia</taxon>
        <taxon>Flavobacteriales</taxon>
        <taxon>Weeksellaceae</taxon>
        <taxon>Chryseobacterium group</taxon>
        <taxon>Chryseobacterium</taxon>
    </lineage>
</organism>
<dbReference type="Pfam" id="PF14093">
    <property type="entry name" value="DUF4271"/>
    <property type="match status" value="1"/>
</dbReference>
<comment type="caution">
    <text evidence="2">The sequence shown here is derived from an EMBL/GenBank/DDBJ whole genome shotgun (WGS) entry which is preliminary data.</text>
</comment>
<feature type="transmembrane region" description="Helical" evidence="1">
    <location>
        <begin position="49"/>
        <end position="72"/>
    </location>
</feature>
<feature type="transmembrane region" description="Helical" evidence="1">
    <location>
        <begin position="12"/>
        <end position="29"/>
    </location>
</feature>
<reference evidence="2" key="1">
    <citation type="submission" date="2020-11" db="EMBL/GenBank/DDBJ databases">
        <title>Genome seq and assembly of Planobacterium sp.</title>
        <authorList>
            <person name="Chhetri G."/>
        </authorList>
    </citation>
    <scope>NUCLEOTIDE SEQUENCE</scope>
    <source>
        <strain evidence="2">GCR5</strain>
    </source>
</reference>